<protein>
    <submittedName>
        <fullName evidence="2">PLP-dependent cysteine synthase family protein</fullName>
    </submittedName>
</protein>
<reference evidence="2" key="1">
    <citation type="submission" date="2020-01" db="EMBL/GenBank/DDBJ databases">
        <title>Insect and environment-associated Actinomycetes.</title>
        <authorList>
            <person name="Currrie C."/>
            <person name="Chevrette M."/>
            <person name="Carlson C."/>
            <person name="Stubbendieck R."/>
            <person name="Wendt-Pienkowski E."/>
        </authorList>
    </citation>
    <scope>NUCLEOTIDE SEQUENCE</scope>
    <source>
        <strain evidence="2">SID7499</strain>
    </source>
</reference>
<sequence>MDTSEHTAGHGARATVDVDRSDPEYRAWLKEAVRKVQADANRSADTHLLR</sequence>
<comment type="caution">
    <text evidence="2">The sequence shown here is derived from an EMBL/GenBank/DDBJ whole genome shotgun (WGS) entry which is preliminary data.</text>
</comment>
<organism evidence="2">
    <name type="scientific">Streptomyces sp. SID7499</name>
    <dbReference type="NCBI Taxonomy" id="2706086"/>
    <lineage>
        <taxon>Bacteria</taxon>
        <taxon>Bacillati</taxon>
        <taxon>Actinomycetota</taxon>
        <taxon>Actinomycetes</taxon>
        <taxon>Kitasatosporales</taxon>
        <taxon>Streptomycetaceae</taxon>
        <taxon>Streptomyces</taxon>
    </lineage>
</organism>
<evidence type="ECO:0000313" key="2">
    <source>
        <dbReference type="EMBL" id="NEE05593.1"/>
    </source>
</evidence>
<name>A0A6G3WJI6_9ACTN</name>
<dbReference type="AlphaFoldDB" id="A0A6G3WJI6"/>
<accession>A0A6G3WJI6</accession>
<proteinExistence type="predicted"/>
<evidence type="ECO:0000256" key="1">
    <source>
        <dbReference type="SAM" id="MobiDB-lite"/>
    </source>
</evidence>
<feature type="region of interest" description="Disordered" evidence="1">
    <location>
        <begin position="1"/>
        <end position="21"/>
    </location>
</feature>
<feature type="non-terminal residue" evidence="2">
    <location>
        <position position="50"/>
    </location>
</feature>
<gene>
    <name evidence="2" type="ORF">G3M58_04010</name>
</gene>
<dbReference type="EMBL" id="JAAGMN010000356">
    <property type="protein sequence ID" value="NEE05593.1"/>
    <property type="molecule type" value="Genomic_DNA"/>
</dbReference>